<protein>
    <submittedName>
        <fullName evidence="11">ABC transporter related protein</fullName>
    </submittedName>
</protein>
<evidence type="ECO:0000313" key="11">
    <source>
        <dbReference type="EMBL" id="EAV43504.1"/>
    </source>
</evidence>
<keyword evidence="9" id="KW-0472">Membrane</keyword>
<dbReference type="InterPro" id="IPR003593">
    <property type="entry name" value="AAA+_ATPase"/>
</dbReference>
<accession>A0NUA2</accession>
<dbReference type="CDD" id="cd03257">
    <property type="entry name" value="ABC_NikE_OppD_transporters"/>
    <property type="match status" value="2"/>
</dbReference>
<evidence type="ECO:0000256" key="5">
    <source>
        <dbReference type="ARBA" id="ARBA00022519"/>
    </source>
</evidence>
<dbReference type="InterPro" id="IPR050388">
    <property type="entry name" value="ABC_Ni/Peptide_Import"/>
</dbReference>
<feature type="domain" description="ABC transporter" evidence="10">
    <location>
        <begin position="281"/>
        <end position="521"/>
    </location>
</feature>
<feature type="domain" description="ABC transporter" evidence="10">
    <location>
        <begin position="9"/>
        <end position="259"/>
    </location>
</feature>
<evidence type="ECO:0000256" key="3">
    <source>
        <dbReference type="ARBA" id="ARBA00022448"/>
    </source>
</evidence>
<evidence type="ECO:0000256" key="4">
    <source>
        <dbReference type="ARBA" id="ARBA00022475"/>
    </source>
</evidence>
<dbReference type="eggNOG" id="COG4172">
    <property type="taxonomic scope" value="Bacteria"/>
</dbReference>
<dbReference type="PANTHER" id="PTHR43297:SF14">
    <property type="entry name" value="ATPASE AAA-TYPE CORE DOMAIN-CONTAINING PROTEIN"/>
    <property type="match status" value="1"/>
</dbReference>
<dbReference type="SUPFAM" id="SSF52540">
    <property type="entry name" value="P-loop containing nucleoside triphosphate hydrolases"/>
    <property type="match status" value="2"/>
</dbReference>
<dbReference type="PROSITE" id="PS50893">
    <property type="entry name" value="ABC_TRANSPORTER_2"/>
    <property type="match status" value="2"/>
</dbReference>
<dbReference type="InterPro" id="IPR013563">
    <property type="entry name" value="Oligopep_ABC_C"/>
</dbReference>
<dbReference type="GeneID" id="68847026"/>
<dbReference type="OrthoDB" id="9802264at2"/>
<gene>
    <name evidence="11" type="ORF">SIAM614_02466</name>
</gene>
<comment type="similarity">
    <text evidence="2">Belongs to the ABC transporter superfamily.</text>
</comment>
<dbReference type="Pfam" id="PF00005">
    <property type="entry name" value="ABC_tran"/>
    <property type="match status" value="2"/>
</dbReference>
<evidence type="ECO:0000313" key="12">
    <source>
        <dbReference type="Proteomes" id="UP000004848"/>
    </source>
</evidence>
<dbReference type="SMART" id="SM00382">
    <property type="entry name" value="AAA"/>
    <property type="match status" value="2"/>
</dbReference>
<dbReference type="InterPro" id="IPR027417">
    <property type="entry name" value="P-loop_NTPase"/>
</dbReference>
<evidence type="ECO:0000259" key="10">
    <source>
        <dbReference type="PROSITE" id="PS50893"/>
    </source>
</evidence>
<keyword evidence="8" id="KW-1278">Translocase</keyword>
<keyword evidence="5" id="KW-0997">Cell inner membrane</keyword>
<dbReference type="GO" id="GO:0016887">
    <property type="term" value="F:ATP hydrolysis activity"/>
    <property type="evidence" value="ECO:0007669"/>
    <property type="project" value="InterPro"/>
</dbReference>
<evidence type="ECO:0000256" key="9">
    <source>
        <dbReference type="ARBA" id="ARBA00023136"/>
    </source>
</evidence>
<sequence>MVPKRDVLLRISDLRIEGYSDEKWVEIVRGVDLTLHKGEVLGLIGESGAGKSTIGLAAMGFARDGCRISGGSIEFDGMELTTTPESDLRALRGSRIAYVAQSAAASFNPAHRIIDQHTEAPIQYRIQKRVEAQEDAMQLYERLRLPNPGEIGFRYPHQVSGGQLQRAMTAMAMACRPDLIIFDEPTTALDVTTQIEVLAAIRDIVDQFNTAAIYITHDLAVVAQMADTIKVLLKGEEVEEAPTEEMLDSPKEDYTKSLWAVRSFQRPQKHRPKEADAIPIVSVQGIDAAYGKTKVLDDVSFDIYPGMTVAVVGESGSGKSTTARCITGLLPPTKGQILFKGEPLPPRYQDRSKDQLRQAQMIYQMADTALNPKIRISEIIGRPAQFYGGLHGAKLKNRVDELLDLIELEPSKFYNRYPPELSGGQKQRVGIARALAADPSFIICDEVTSALDQLVAEGILKLLDRLQQEFNLAYMFITHDLATVRSIADEVVVMQRGKVVEQGPKDEMFTPPHHPYTDLLLSSVPEMDPNWLTTLLEERGTDAIGEAADV</sequence>
<comment type="caution">
    <text evidence="11">The sequence shown here is derived from an EMBL/GenBank/DDBJ whole genome shotgun (WGS) entry which is preliminary data.</text>
</comment>
<dbReference type="EMBL" id="AAUW01000009">
    <property type="protein sequence ID" value="EAV43504.1"/>
    <property type="molecule type" value="Genomic_DNA"/>
</dbReference>
<dbReference type="InterPro" id="IPR003439">
    <property type="entry name" value="ABC_transporter-like_ATP-bd"/>
</dbReference>
<proteinExistence type="inferred from homology"/>
<dbReference type="GO" id="GO:0005886">
    <property type="term" value="C:plasma membrane"/>
    <property type="evidence" value="ECO:0007669"/>
    <property type="project" value="UniProtKB-SubCell"/>
</dbReference>
<dbReference type="AlphaFoldDB" id="A0NUA2"/>
<dbReference type="Pfam" id="PF08352">
    <property type="entry name" value="oligo_HPY"/>
    <property type="match status" value="1"/>
</dbReference>
<evidence type="ECO:0000256" key="6">
    <source>
        <dbReference type="ARBA" id="ARBA00022741"/>
    </source>
</evidence>
<dbReference type="PROSITE" id="PS00211">
    <property type="entry name" value="ABC_TRANSPORTER_1"/>
    <property type="match status" value="1"/>
</dbReference>
<reference evidence="11 12" key="1">
    <citation type="submission" date="2006-05" db="EMBL/GenBank/DDBJ databases">
        <authorList>
            <person name="King G."/>
            <person name="Ferriera S."/>
            <person name="Johnson J."/>
            <person name="Kravitz S."/>
            <person name="Beeson K."/>
            <person name="Sutton G."/>
            <person name="Rogers Y.-H."/>
            <person name="Friedman R."/>
            <person name="Frazier M."/>
            <person name="Venter J.C."/>
        </authorList>
    </citation>
    <scope>NUCLEOTIDE SEQUENCE [LARGE SCALE GENOMIC DNA]</scope>
    <source>
        <strain evidence="12">ATCC 25650 / DSM 13394 / JCM 20685 / NBRC 16684 / NCIMB 2208 / IAM 12614 / B1</strain>
    </source>
</reference>
<dbReference type="RefSeq" id="WP_006935301.1">
    <property type="nucleotide sequence ID" value="NZ_AAUW01000009.1"/>
</dbReference>
<dbReference type="GO" id="GO:0015833">
    <property type="term" value="P:peptide transport"/>
    <property type="evidence" value="ECO:0007669"/>
    <property type="project" value="InterPro"/>
</dbReference>
<keyword evidence="7" id="KW-0067">ATP-binding</keyword>
<name>A0NUA2_ROSAI</name>
<dbReference type="PANTHER" id="PTHR43297">
    <property type="entry name" value="OLIGOPEPTIDE TRANSPORT ATP-BINDING PROTEIN APPD"/>
    <property type="match status" value="1"/>
</dbReference>
<dbReference type="GO" id="GO:0005524">
    <property type="term" value="F:ATP binding"/>
    <property type="evidence" value="ECO:0007669"/>
    <property type="project" value="UniProtKB-KW"/>
</dbReference>
<dbReference type="Proteomes" id="UP000004848">
    <property type="component" value="Unassembled WGS sequence"/>
</dbReference>
<comment type="subcellular location">
    <subcellularLocation>
        <location evidence="1">Cell inner membrane</location>
        <topology evidence="1">Peripheral membrane protein</topology>
    </subcellularLocation>
</comment>
<dbReference type="Gene3D" id="3.40.50.300">
    <property type="entry name" value="P-loop containing nucleotide triphosphate hydrolases"/>
    <property type="match status" value="2"/>
</dbReference>
<keyword evidence="6" id="KW-0547">Nucleotide-binding</keyword>
<evidence type="ECO:0000256" key="8">
    <source>
        <dbReference type="ARBA" id="ARBA00022967"/>
    </source>
</evidence>
<evidence type="ECO:0000256" key="7">
    <source>
        <dbReference type="ARBA" id="ARBA00022840"/>
    </source>
</evidence>
<dbReference type="InterPro" id="IPR017871">
    <property type="entry name" value="ABC_transporter-like_CS"/>
</dbReference>
<keyword evidence="4" id="KW-1003">Cell membrane</keyword>
<dbReference type="FunFam" id="3.40.50.300:FF:002585">
    <property type="entry name" value="Glutathione import ATP-binding protein GsiA"/>
    <property type="match status" value="1"/>
</dbReference>
<evidence type="ECO:0000256" key="1">
    <source>
        <dbReference type="ARBA" id="ARBA00004417"/>
    </source>
</evidence>
<keyword evidence="3" id="KW-0813">Transport</keyword>
<evidence type="ECO:0000256" key="2">
    <source>
        <dbReference type="ARBA" id="ARBA00005417"/>
    </source>
</evidence>
<organism evidence="11 12">
    <name type="scientific">Roseibium aggregatum (strain ATCC 25650 / DSM 13394 / JCM 20685 / NBRC 16684 / NCIMB 2208 / IAM 12614 / B1)</name>
    <name type="common">Stappia aggregata</name>
    <dbReference type="NCBI Taxonomy" id="384765"/>
    <lineage>
        <taxon>Bacteria</taxon>
        <taxon>Pseudomonadati</taxon>
        <taxon>Pseudomonadota</taxon>
        <taxon>Alphaproteobacteria</taxon>
        <taxon>Hyphomicrobiales</taxon>
        <taxon>Stappiaceae</taxon>
        <taxon>Roseibium</taxon>
    </lineage>
</organism>